<name>A0AAD6VIB1_9AGAR</name>
<reference evidence="1" key="1">
    <citation type="submission" date="2023-03" db="EMBL/GenBank/DDBJ databases">
        <title>Massive genome expansion in bonnet fungi (Mycena s.s.) driven by repeated elements and novel gene families across ecological guilds.</title>
        <authorList>
            <consortium name="Lawrence Berkeley National Laboratory"/>
            <person name="Harder C.B."/>
            <person name="Miyauchi S."/>
            <person name="Viragh M."/>
            <person name="Kuo A."/>
            <person name="Thoen E."/>
            <person name="Andreopoulos B."/>
            <person name="Lu D."/>
            <person name="Skrede I."/>
            <person name="Drula E."/>
            <person name="Henrissat B."/>
            <person name="Morin E."/>
            <person name="Kohler A."/>
            <person name="Barry K."/>
            <person name="LaButti K."/>
            <person name="Morin E."/>
            <person name="Salamov A."/>
            <person name="Lipzen A."/>
            <person name="Mereny Z."/>
            <person name="Hegedus B."/>
            <person name="Baldrian P."/>
            <person name="Stursova M."/>
            <person name="Weitz H."/>
            <person name="Taylor A."/>
            <person name="Grigoriev I.V."/>
            <person name="Nagy L.G."/>
            <person name="Martin F."/>
            <person name="Kauserud H."/>
        </authorList>
    </citation>
    <scope>NUCLEOTIDE SEQUENCE</scope>
    <source>
        <strain evidence="1">9144</strain>
    </source>
</reference>
<evidence type="ECO:0000313" key="1">
    <source>
        <dbReference type="EMBL" id="KAJ7213870.1"/>
    </source>
</evidence>
<protein>
    <submittedName>
        <fullName evidence="1">Uncharacterized protein</fullName>
    </submittedName>
</protein>
<dbReference type="EMBL" id="JARJCW010000020">
    <property type="protein sequence ID" value="KAJ7213870.1"/>
    <property type="molecule type" value="Genomic_DNA"/>
</dbReference>
<sequence>MSPPPLEGTILFGVIYSKGPPGIPGTSSLEPQAPKSEISLVLSSAGSAWLRLGSVGSGSNWGPNRAEPFRKWLKPHRAQLSPWLTLNKTFCSAQQSALLRLAESPETQSVSNRTMVSAAPLSRWKSPSRCNTVTKTAASQDCMVLILSAQRMVLAATSADRDPTATTASAASTVSRSPLVVEHGFCPSRNCWKLQQRPSCRLTHLLTATWTRTWTRTYASDKEDGHDHEQDVPARALRVRVLLSLHSAIFAPRPPTSGSRLFLFMRCRHGHARGAEKQVLGLELLSALSGSNTSDGRTTGSEYKLRVGWPCRIYYKSRNTYLTRTSVHLIAHLTLSSEVELWCGSTSENVEVADIPRRPKAYLISEEPFGLLGMSAIANSFFKNKIYTFRDFSLLGLMSLKRLKKFLFVLPERLELPNIRQLTASDACHYCQIVKCACCPPQAATDIPDIVPKRSFESLSSPCSLVIFKLPVYAVRSIMIPLALQNLQ</sequence>
<evidence type="ECO:0000313" key="2">
    <source>
        <dbReference type="Proteomes" id="UP001219525"/>
    </source>
</evidence>
<dbReference type="AlphaFoldDB" id="A0AAD6VIB1"/>
<keyword evidence="2" id="KW-1185">Reference proteome</keyword>
<organism evidence="1 2">
    <name type="scientific">Mycena pura</name>
    <dbReference type="NCBI Taxonomy" id="153505"/>
    <lineage>
        <taxon>Eukaryota</taxon>
        <taxon>Fungi</taxon>
        <taxon>Dikarya</taxon>
        <taxon>Basidiomycota</taxon>
        <taxon>Agaricomycotina</taxon>
        <taxon>Agaricomycetes</taxon>
        <taxon>Agaricomycetidae</taxon>
        <taxon>Agaricales</taxon>
        <taxon>Marasmiineae</taxon>
        <taxon>Mycenaceae</taxon>
        <taxon>Mycena</taxon>
    </lineage>
</organism>
<proteinExistence type="predicted"/>
<comment type="caution">
    <text evidence="1">The sequence shown here is derived from an EMBL/GenBank/DDBJ whole genome shotgun (WGS) entry which is preliminary data.</text>
</comment>
<accession>A0AAD6VIB1</accession>
<gene>
    <name evidence="1" type="ORF">GGX14DRAFT_392644</name>
</gene>
<dbReference type="Proteomes" id="UP001219525">
    <property type="component" value="Unassembled WGS sequence"/>
</dbReference>